<dbReference type="PANTHER" id="PTHR38340:SF1">
    <property type="entry name" value="S-LAYER PROTEIN"/>
    <property type="match status" value="1"/>
</dbReference>
<proteinExistence type="predicted"/>
<feature type="chain" id="PRO_5046275156" evidence="4">
    <location>
        <begin position="32"/>
        <end position="501"/>
    </location>
</feature>
<reference evidence="6" key="1">
    <citation type="submission" date="2023-07" db="EMBL/GenBank/DDBJ databases">
        <title>Conexibacter stalactiti sp. nov., isolated from stalactites in a lava cave and emended description of the genus Conexibacter.</title>
        <authorList>
            <person name="Lee S.D."/>
        </authorList>
    </citation>
    <scope>NUCLEOTIDE SEQUENCE [LARGE SCALE GENOMIC DNA]</scope>
    <source>
        <strain evidence="6">KCTC 39840</strain>
    </source>
</reference>
<feature type="compositionally biased region" description="Gly residues" evidence="3">
    <location>
        <begin position="156"/>
        <end position="169"/>
    </location>
</feature>
<dbReference type="InterPro" id="IPR001343">
    <property type="entry name" value="Hemolysn_Ca-bd"/>
</dbReference>
<keyword evidence="4" id="KW-0732">Signal</keyword>
<dbReference type="RefSeq" id="WP_318599711.1">
    <property type="nucleotide sequence ID" value="NZ_JAWSTH010000080.1"/>
</dbReference>
<dbReference type="PROSITE" id="PS00330">
    <property type="entry name" value="HEMOLYSIN_CALCIUM"/>
    <property type="match status" value="3"/>
</dbReference>
<dbReference type="Gene3D" id="2.150.10.10">
    <property type="entry name" value="Serralysin-like metalloprotease, C-terminal"/>
    <property type="match status" value="2"/>
</dbReference>
<evidence type="ECO:0000313" key="5">
    <source>
        <dbReference type="EMBL" id="MDW5597247.1"/>
    </source>
</evidence>
<dbReference type="Proteomes" id="UP001284601">
    <property type="component" value="Unassembled WGS sequence"/>
</dbReference>
<organism evidence="5 6">
    <name type="scientific">Conexibacter stalactiti</name>
    <dbReference type="NCBI Taxonomy" id="1940611"/>
    <lineage>
        <taxon>Bacteria</taxon>
        <taxon>Bacillati</taxon>
        <taxon>Actinomycetota</taxon>
        <taxon>Thermoleophilia</taxon>
        <taxon>Solirubrobacterales</taxon>
        <taxon>Conexibacteraceae</taxon>
        <taxon>Conexibacter</taxon>
    </lineage>
</organism>
<evidence type="ECO:0000256" key="1">
    <source>
        <dbReference type="ARBA" id="ARBA00004613"/>
    </source>
</evidence>
<evidence type="ECO:0000256" key="4">
    <source>
        <dbReference type="SAM" id="SignalP"/>
    </source>
</evidence>
<dbReference type="EMBL" id="JAWSTH010000080">
    <property type="protein sequence ID" value="MDW5597247.1"/>
    <property type="molecule type" value="Genomic_DNA"/>
</dbReference>
<name>A0ABU4HX52_9ACTN</name>
<comment type="subcellular location">
    <subcellularLocation>
        <location evidence="1">Secreted</location>
    </subcellularLocation>
</comment>
<feature type="region of interest" description="Disordered" evidence="3">
    <location>
        <begin position="380"/>
        <end position="407"/>
    </location>
</feature>
<sequence length="501" mass="50131">MTRRFPLPSAAIAALAGAALLPALAPSIAGADVASSDGATIWVRGDDRNETIVLSMTSSGEVEINSDETGPGCTRTIFESTRCPLGPGGVVVAMAGGSDKVTSLMLTEGMLPDGALQVDLGAGDDRFTGADSAETIVAGPGNDTIETAGGDDSIDGGEGNDTINGGGGRDTLRAGPGDDVLDGDAYATPAADTIDGGEGNDKAVGWNIPDGDLHPPVTVTLNGAADDGRPGEGDNVAGIERITSHVSGTIALSDAPDVVEMWANQDHGNSTIATLGGNDTVTGGNSSETIDGGAGDDRLEGGFGDDTIVGGAGRDTIVGDKSASQCGLFESCSMPIGNDTIDVRDGVADSVSCGVGTDRVIADAADTIAPDCETVERPAVVAPPRAETPRDSTPRGTAPRGGSADGKARLTAAGSVRLGSALARGIKVRVAGIKKGSRVVFTARAGKRTVARGAARVGRGGTATVTLRFTPAARRSLRRARSVKLTVAGSGARALVLTLHR</sequence>
<evidence type="ECO:0000256" key="2">
    <source>
        <dbReference type="ARBA" id="ARBA00022525"/>
    </source>
</evidence>
<dbReference type="PRINTS" id="PR00313">
    <property type="entry name" value="CABNDNGRPT"/>
</dbReference>
<feature type="signal peptide" evidence="4">
    <location>
        <begin position="1"/>
        <end position="31"/>
    </location>
</feature>
<gene>
    <name evidence="5" type="ORF">R7226_23065</name>
</gene>
<comment type="caution">
    <text evidence="5">The sequence shown here is derived from an EMBL/GenBank/DDBJ whole genome shotgun (WGS) entry which is preliminary data.</text>
</comment>
<dbReference type="PANTHER" id="PTHR38340">
    <property type="entry name" value="S-LAYER PROTEIN"/>
    <property type="match status" value="1"/>
</dbReference>
<dbReference type="InterPro" id="IPR011049">
    <property type="entry name" value="Serralysin-like_metalloprot_C"/>
</dbReference>
<dbReference type="InterPro" id="IPR018511">
    <property type="entry name" value="Hemolysin-typ_Ca-bd_CS"/>
</dbReference>
<dbReference type="SUPFAM" id="SSF51120">
    <property type="entry name" value="beta-Roll"/>
    <property type="match status" value="2"/>
</dbReference>
<keyword evidence="6" id="KW-1185">Reference proteome</keyword>
<feature type="region of interest" description="Disordered" evidence="3">
    <location>
        <begin position="141"/>
        <end position="200"/>
    </location>
</feature>
<protein>
    <submittedName>
        <fullName evidence="5">Calcium-binding protein</fullName>
    </submittedName>
</protein>
<evidence type="ECO:0000313" key="6">
    <source>
        <dbReference type="Proteomes" id="UP001284601"/>
    </source>
</evidence>
<evidence type="ECO:0000256" key="3">
    <source>
        <dbReference type="SAM" id="MobiDB-lite"/>
    </source>
</evidence>
<dbReference type="InterPro" id="IPR050557">
    <property type="entry name" value="RTX_toxin/Mannuronan_C5-epim"/>
</dbReference>
<accession>A0ABU4HX52</accession>
<dbReference type="Pfam" id="PF00353">
    <property type="entry name" value="HemolysinCabind"/>
    <property type="match status" value="3"/>
</dbReference>
<keyword evidence="2" id="KW-0964">Secreted</keyword>